<name>A9NVT0_PICSI</name>
<accession>A9NVT0</accession>
<dbReference type="EMBL" id="EF085436">
    <property type="protein sequence ID" value="ABK24741.1"/>
    <property type="molecule type" value="mRNA"/>
</dbReference>
<dbReference type="OMA" id="ITRRTTN"/>
<reference evidence="1" key="1">
    <citation type="journal article" date="2008" name="BMC Genomics">
        <title>A conifer genomics resource of 200,000 spruce (Picea spp.) ESTs and 6,464 high-quality, sequence-finished full-length cDNAs for Sitka spruce (Picea sitchensis).</title>
        <authorList>
            <person name="Ralph S.G."/>
            <person name="Chun H.J."/>
            <person name="Kolosova N."/>
            <person name="Cooper D."/>
            <person name="Oddy C."/>
            <person name="Ritland C.E."/>
            <person name="Kirkpatrick R."/>
            <person name="Moore R."/>
            <person name="Barber S."/>
            <person name="Holt R.A."/>
            <person name="Jones S.J."/>
            <person name="Marra M.A."/>
            <person name="Douglas C.J."/>
            <person name="Ritland K."/>
            <person name="Bohlmann J."/>
        </authorList>
    </citation>
    <scope>NUCLEOTIDE SEQUENCE</scope>
    <source>
        <tissue evidence="1">Bark</tissue>
    </source>
</reference>
<evidence type="ECO:0000313" key="1">
    <source>
        <dbReference type="EMBL" id="ABK24741.1"/>
    </source>
</evidence>
<proteinExistence type="evidence at transcript level"/>
<sequence>MAASSQVYQNKRGRDEYWNGGLALSDAKRTNGGFTLAHDSDLMQFLDKIDDMDNNNNNPENTHAVNQVEEVRQFDEKRSSHQMDSTEEVELIDGNSEVISSVHDRGDIAYYDDFGAEFGFFVDHFTLHELGIITNHYHCDVDGDSMPDILYSAALYGYAAETSEVVYGFLWEDDIWQLNEHPVIQSDFATPQQGEFGINGTEFHDVWNDIIPIQL</sequence>
<organism evidence="1">
    <name type="scientific">Picea sitchensis</name>
    <name type="common">Sitka spruce</name>
    <name type="synonym">Pinus sitchensis</name>
    <dbReference type="NCBI Taxonomy" id="3332"/>
    <lineage>
        <taxon>Eukaryota</taxon>
        <taxon>Viridiplantae</taxon>
        <taxon>Streptophyta</taxon>
        <taxon>Embryophyta</taxon>
        <taxon>Tracheophyta</taxon>
        <taxon>Spermatophyta</taxon>
        <taxon>Pinopsida</taxon>
        <taxon>Pinidae</taxon>
        <taxon>Conifers I</taxon>
        <taxon>Pinales</taxon>
        <taxon>Pinaceae</taxon>
        <taxon>Picea</taxon>
    </lineage>
</organism>
<protein>
    <submittedName>
        <fullName evidence="1">Uncharacterized protein</fullName>
    </submittedName>
</protein>
<dbReference type="AlphaFoldDB" id="A9NVT0"/>